<keyword evidence="2" id="KW-1185">Reference proteome</keyword>
<reference evidence="1 2" key="1">
    <citation type="submission" date="2010-10" db="EMBL/GenBank/DDBJ databases">
        <title>The Genome Sequence of Synechococcus phage S-SKS1.</title>
        <authorList>
            <consortium name="The Broad Institute Genome Sequencing Platform"/>
            <person name="Henn M.R."/>
            <person name="Clokie M."/>
            <person name="Levin J."/>
            <person name="Malboeuf C."/>
            <person name="Casali M."/>
            <person name="Russ C."/>
            <person name="Lennon N."/>
            <person name="Chapman S.B."/>
            <person name="Erlich R."/>
            <person name="Young S.K."/>
            <person name="Yandava C."/>
            <person name="Zeng Q."/>
            <person name="Alvarado L."/>
            <person name="Anderson S."/>
            <person name="Berlin A."/>
            <person name="Chen Z."/>
            <person name="Freedman E."/>
            <person name="Gellesch M."/>
            <person name="Goldberg J."/>
            <person name="Green L."/>
            <person name="Griggs A."/>
            <person name="Gujja S."/>
            <person name="Heilman E.R."/>
            <person name="Heiman D."/>
            <person name="Hollinger A."/>
            <person name="Howarth C."/>
            <person name="Larson L."/>
            <person name="Mehta T."/>
            <person name="Pearson M."/>
            <person name="Roberts A."/>
            <person name="Ryan E."/>
            <person name="Saif S."/>
            <person name="Shea T."/>
            <person name="Shenoy N."/>
            <person name="Sisk P."/>
            <person name="Stolte C."/>
            <person name="Sykes S."/>
            <person name="White J."/>
            <person name="Haas B."/>
            <person name="Nusbaum C."/>
            <person name="Birren B."/>
        </authorList>
    </citation>
    <scope>NUCLEOTIDE SEQUENCE [LARGE SCALE GENOMIC DNA]</scope>
</reference>
<dbReference type="KEGG" id="vg:15011097"/>
<evidence type="ECO:0000313" key="2">
    <source>
        <dbReference type="Proteomes" id="UP000201252"/>
    </source>
</evidence>
<gene>
    <name evidence="1" type="ORF">SWZG_00186</name>
</gene>
<evidence type="ECO:0000313" key="1">
    <source>
        <dbReference type="EMBL" id="AGH31692.1"/>
    </source>
</evidence>
<name>M4R1S0_9CAUD</name>
<sequence length="49" mass="5623">MTCSQTVFETLYDFVEEMQPDLQMCLDYCESQGIEVSADVERVIDNLLA</sequence>
<proteinExistence type="predicted"/>
<dbReference type="Proteomes" id="UP000201252">
    <property type="component" value="Segment"/>
</dbReference>
<dbReference type="GeneID" id="15011097"/>
<dbReference type="EMBL" id="HQ633071">
    <property type="protein sequence ID" value="AGH31692.1"/>
    <property type="molecule type" value="Genomic_DNA"/>
</dbReference>
<accession>M4R1S0</accession>
<protein>
    <submittedName>
        <fullName evidence="1">Uncharacterized protein</fullName>
    </submittedName>
</protein>
<dbReference type="RefSeq" id="YP_007674544.1">
    <property type="nucleotide sequence ID" value="NC_020851.1"/>
</dbReference>
<organism evidence="1 2">
    <name type="scientific">Synechococcus phage S-SKS1</name>
    <dbReference type="NCBI Taxonomy" id="754042"/>
    <lineage>
        <taxon>Viruses</taxon>
        <taxon>Duplodnaviria</taxon>
        <taxon>Heunggongvirae</taxon>
        <taxon>Uroviricota</taxon>
        <taxon>Caudoviricetes</taxon>
        <taxon>Llyrvirus</taxon>
        <taxon>Llyrvirus SSKS1</taxon>
    </lineage>
</organism>